<keyword evidence="1" id="KW-0479">Metal-binding</keyword>
<dbReference type="PANTHER" id="PTHR42988:SF2">
    <property type="entry name" value="CYCLIC NUCLEOTIDE PHOSPHODIESTERASE CBUA0032-RELATED"/>
    <property type="match status" value="1"/>
</dbReference>
<dbReference type="SUPFAM" id="SSF56300">
    <property type="entry name" value="Metallo-dependent phosphatases"/>
    <property type="match status" value="1"/>
</dbReference>
<proteinExistence type="inferred from homology"/>
<evidence type="ECO:0000256" key="1">
    <source>
        <dbReference type="ARBA" id="ARBA00022723"/>
    </source>
</evidence>
<evidence type="ECO:0000313" key="7">
    <source>
        <dbReference type="Proteomes" id="UP000298218"/>
    </source>
</evidence>
<protein>
    <submittedName>
        <fullName evidence="6">Phosphodiesterase</fullName>
    </submittedName>
</protein>
<accession>A0A4Y8KMX6</accession>
<dbReference type="Pfam" id="PF00149">
    <property type="entry name" value="Metallophos"/>
    <property type="match status" value="1"/>
</dbReference>
<dbReference type="GO" id="GO:0046872">
    <property type="term" value="F:metal ion binding"/>
    <property type="evidence" value="ECO:0007669"/>
    <property type="project" value="UniProtKB-KW"/>
</dbReference>
<dbReference type="Gene3D" id="3.60.21.10">
    <property type="match status" value="1"/>
</dbReference>
<sequence>MSGIQLGQYPAASHLIAHLSDTHFLDDEALLYGTVDTDSRVHRALDQIDRSGRHPDAIVITGDVADRGEAGAYRRVRDLVEAAASGWGSEIVWVMGNHDKRDLFRSELLRNEPAEAAFQHPGSPVDRVVDVKGLRIISVDTSVPGYHHGELSDAQLSWLAEELRDPAPHGTLLALHHPPIPTPLALMTVLELRAQSRLADVIRGTDVRSILGGHLHYSTHGLFAGIPISVAAALCYTMDLSAPERELVGVNGAQSLNLVHVYDDQIVHSNLTIGPFDTVTRFPAAYLDSIEAMAPAERTETFSRQV</sequence>
<evidence type="ECO:0000256" key="4">
    <source>
        <dbReference type="ARBA" id="ARBA00025742"/>
    </source>
</evidence>
<name>A0A4Y8KMX6_9MICO</name>
<dbReference type="EMBL" id="SOHQ01000028">
    <property type="protein sequence ID" value="TFD78471.1"/>
    <property type="molecule type" value="Genomic_DNA"/>
</dbReference>
<keyword evidence="3" id="KW-0408">Iron</keyword>
<comment type="caution">
    <text evidence="6">The sequence shown here is derived from an EMBL/GenBank/DDBJ whole genome shotgun (WGS) entry which is preliminary data.</text>
</comment>
<feature type="domain" description="Calcineurin-like phosphoesterase" evidence="5">
    <location>
        <begin position="16"/>
        <end position="217"/>
    </location>
</feature>
<keyword evidence="7" id="KW-1185">Reference proteome</keyword>
<dbReference type="InterPro" id="IPR050884">
    <property type="entry name" value="CNP_phosphodiesterase-III"/>
</dbReference>
<organism evidence="6 7">
    <name type="scientific">Cryobacterium psychrophilum</name>
    <dbReference type="NCBI Taxonomy" id="41988"/>
    <lineage>
        <taxon>Bacteria</taxon>
        <taxon>Bacillati</taxon>
        <taxon>Actinomycetota</taxon>
        <taxon>Actinomycetes</taxon>
        <taxon>Micrococcales</taxon>
        <taxon>Microbacteriaceae</taxon>
        <taxon>Cryobacterium</taxon>
    </lineage>
</organism>
<dbReference type="OrthoDB" id="5241795at2"/>
<dbReference type="GO" id="GO:0016787">
    <property type="term" value="F:hydrolase activity"/>
    <property type="evidence" value="ECO:0007669"/>
    <property type="project" value="UniProtKB-KW"/>
</dbReference>
<dbReference type="AlphaFoldDB" id="A0A4Y8KMX6"/>
<evidence type="ECO:0000259" key="5">
    <source>
        <dbReference type="Pfam" id="PF00149"/>
    </source>
</evidence>
<dbReference type="RefSeq" id="WP_134174320.1">
    <property type="nucleotide sequence ID" value="NZ_SODI01000001.1"/>
</dbReference>
<dbReference type="InterPro" id="IPR004843">
    <property type="entry name" value="Calcineurin-like_PHP"/>
</dbReference>
<keyword evidence="2" id="KW-0378">Hydrolase</keyword>
<evidence type="ECO:0000256" key="2">
    <source>
        <dbReference type="ARBA" id="ARBA00022801"/>
    </source>
</evidence>
<evidence type="ECO:0000313" key="6">
    <source>
        <dbReference type="EMBL" id="TFD78471.1"/>
    </source>
</evidence>
<evidence type="ECO:0000256" key="3">
    <source>
        <dbReference type="ARBA" id="ARBA00023004"/>
    </source>
</evidence>
<dbReference type="InterPro" id="IPR029052">
    <property type="entry name" value="Metallo-depent_PP-like"/>
</dbReference>
<dbReference type="PANTHER" id="PTHR42988">
    <property type="entry name" value="PHOSPHOHYDROLASE"/>
    <property type="match status" value="1"/>
</dbReference>
<gene>
    <name evidence="6" type="ORF">E3T53_09780</name>
</gene>
<comment type="similarity">
    <text evidence="4">Belongs to the cyclic nucleotide phosphodiesterase class-III family.</text>
</comment>
<reference evidence="6 7" key="1">
    <citation type="submission" date="2019-03" db="EMBL/GenBank/DDBJ databases">
        <title>Genomics of glacier-inhabiting Cryobacterium strains.</title>
        <authorList>
            <person name="Liu Q."/>
            <person name="Xin Y.-H."/>
        </authorList>
    </citation>
    <scope>NUCLEOTIDE SEQUENCE [LARGE SCALE GENOMIC DNA]</scope>
    <source>
        <strain evidence="6 7">CGMCC 1.4292</strain>
    </source>
</reference>
<dbReference type="Proteomes" id="UP000298218">
    <property type="component" value="Unassembled WGS sequence"/>
</dbReference>